<gene>
    <name evidence="16" type="ORF">D4764_19G0006300</name>
</gene>
<dbReference type="PROSITE" id="PS51393">
    <property type="entry name" value="LIPOXYGENASE_3"/>
    <property type="match status" value="1"/>
</dbReference>
<evidence type="ECO:0000256" key="13">
    <source>
        <dbReference type="PROSITE-ProRule" id="PRU00152"/>
    </source>
</evidence>
<feature type="binding site" evidence="10">
    <location>
        <position position="363"/>
    </location>
    <ligand>
        <name>Fe cation</name>
        <dbReference type="ChEBI" id="CHEBI:24875"/>
        <note>catalytic</note>
    </ligand>
</feature>
<name>A0A5C6NML3_9TELE</name>
<dbReference type="PRINTS" id="PR00087">
    <property type="entry name" value="LIPOXYGENASE"/>
</dbReference>
<feature type="binding site" evidence="11">
    <location>
        <position position="17"/>
    </location>
    <ligand>
        <name>Ca(2+)</name>
        <dbReference type="ChEBI" id="CHEBI:29108"/>
        <label>1</label>
    </ligand>
</feature>
<feature type="site" description="Essential for stabilizing binding to COTL1" evidence="12">
    <location>
        <position position="101"/>
    </location>
</feature>
<dbReference type="GO" id="GO:0034440">
    <property type="term" value="P:lipid oxidation"/>
    <property type="evidence" value="ECO:0007669"/>
    <property type="project" value="InterPro"/>
</dbReference>
<evidence type="ECO:0000313" key="17">
    <source>
        <dbReference type="Proteomes" id="UP000324091"/>
    </source>
</evidence>
<dbReference type="InterPro" id="IPR013819">
    <property type="entry name" value="LipOase_C"/>
</dbReference>
<dbReference type="SUPFAM" id="SSF48484">
    <property type="entry name" value="Lipoxigenase"/>
    <property type="match status" value="1"/>
</dbReference>
<comment type="caution">
    <text evidence="16">The sequence shown here is derived from an EMBL/GenBank/DDBJ whole genome shotgun (WGS) entry which is preliminary data.</text>
</comment>
<dbReference type="AlphaFoldDB" id="A0A5C6NML3"/>
<dbReference type="Pfam" id="PF01477">
    <property type="entry name" value="PLAT"/>
    <property type="match status" value="1"/>
</dbReference>
<keyword evidence="7" id="KW-0560">Oxidoreductase</keyword>
<evidence type="ECO:0000256" key="11">
    <source>
        <dbReference type="PIRSR" id="PIRSR601885-2"/>
    </source>
</evidence>
<dbReference type="InterPro" id="IPR001885">
    <property type="entry name" value="LipOase_mml"/>
</dbReference>
<evidence type="ECO:0000256" key="6">
    <source>
        <dbReference type="ARBA" id="ARBA00022964"/>
    </source>
</evidence>
<dbReference type="Gene3D" id="2.60.60.20">
    <property type="entry name" value="PLAT/LH2 domain"/>
    <property type="match status" value="1"/>
</dbReference>
<evidence type="ECO:0000256" key="9">
    <source>
        <dbReference type="ARBA" id="ARBA00023098"/>
    </source>
</evidence>
<evidence type="ECO:0000259" key="14">
    <source>
        <dbReference type="PROSITE" id="PS50095"/>
    </source>
</evidence>
<dbReference type="InterPro" id="IPR001024">
    <property type="entry name" value="PLAT/LH2_dom"/>
</dbReference>
<keyword evidence="4" id="KW-0963">Cytoplasm</keyword>
<dbReference type="InterPro" id="IPR036226">
    <property type="entry name" value="LipOase_C_sf"/>
</dbReference>
<dbReference type="PROSITE" id="PS00081">
    <property type="entry name" value="LIPOXYGENASE_2"/>
    <property type="match status" value="1"/>
</dbReference>
<keyword evidence="9" id="KW-0443">Lipid metabolism</keyword>
<dbReference type="Pfam" id="PF00305">
    <property type="entry name" value="Lipoxygenase"/>
    <property type="match status" value="1"/>
</dbReference>
<dbReference type="GO" id="GO:0016702">
    <property type="term" value="F:oxidoreductase activity, acting on single donors with incorporation of molecular oxygen, incorporation of two atoms of oxygen"/>
    <property type="evidence" value="ECO:0007669"/>
    <property type="project" value="InterPro"/>
</dbReference>
<dbReference type="InterPro" id="IPR000907">
    <property type="entry name" value="LipOase"/>
</dbReference>
<keyword evidence="16" id="KW-0413">Isomerase</keyword>
<comment type="pathway">
    <text evidence="2">Lipid metabolism.</text>
</comment>
<dbReference type="GO" id="GO:0005737">
    <property type="term" value="C:cytoplasm"/>
    <property type="evidence" value="ECO:0007669"/>
    <property type="project" value="UniProtKB-SubCell"/>
</dbReference>
<feature type="binding site" evidence="10">
    <location>
        <position position="368"/>
    </location>
    <ligand>
        <name>Fe cation</name>
        <dbReference type="ChEBI" id="CHEBI:24875"/>
        <note>catalytic</note>
    </ligand>
</feature>
<dbReference type="SMART" id="SM00308">
    <property type="entry name" value="LH2"/>
    <property type="match status" value="1"/>
</dbReference>
<evidence type="ECO:0000256" key="7">
    <source>
        <dbReference type="ARBA" id="ARBA00023002"/>
    </source>
</evidence>
<comment type="subcellular location">
    <subcellularLocation>
        <location evidence="1">Cytoplasm</location>
    </subcellularLocation>
</comment>
<dbReference type="InterPro" id="IPR036392">
    <property type="entry name" value="PLAT/LH2_dom_sf"/>
</dbReference>
<evidence type="ECO:0000256" key="5">
    <source>
        <dbReference type="ARBA" id="ARBA00022723"/>
    </source>
</evidence>
<feature type="binding site" evidence="11">
    <location>
        <position position="77"/>
    </location>
    <ligand>
        <name>Ca(2+)</name>
        <dbReference type="ChEBI" id="CHEBI:29108"/>
        <label>1</label>
    </ligand>
</feature>
<evidence type="ECO:0000256" key="8">
    <source>
        <dbReference type="ARBA" id="ARBA00023004"/>
    </source>
</evidence>
<keyword evidence="17" id="KW-1185">Reference proteome</keyword>
<organism evidence="16 17">
    <name type="scientific">Takifugu flavidus</name>
    <name type="common">sansaifugu</name>
    <dbReference type="NCBI Taxonomy" id="433684"/>
    <lineage>
        <taxon>Eukaryota</taxon>
        <taxon>Metazoa</taxon>
        <taxon>Chordata</taxon>
        <taxon>Craniata</taxon>
        <taxon>Vertebrata</taxon>
        <taxon>Euteleostomi</taxon>
        <taxon>Actinopterygii</taxon>
        <taxon>Neopterygii</taxon>
        <taxon>Teleostei</taxon>
        <taxon>Neoteleostei</taxon>
        <taxon>Acanthomorphata</taxon>
        <taxon>Eupercaria</taxon>
        <taxon>Tetraodontiformes</taxon>
        <taxon>Tetradontoidea</taxon>
        <taxon>Tetraodontidae</taxon>
        <taxon>Takifugu</taxon>
    </lineage>
</organism>
<keyword evidence="8 10" id="KW-0408">Iron</keyword>
<evidence type="ECO:0000259" key="15">
    <source>
        <dbReference type="PROSITE" id="PS51393"/>
    </source>
</evidence>
<reference evidence="16 17" key="1">
    <citation type="submission" date="2019-04" db="EMBL/GenBank/DDBJ databases">
        <title>Chromosome genome assembly for Takifugu flavidus.</title>
        <authorList>
            <person name="Xiao S."/>
        </authorList>
    </citation>
    <scope>NUCLEOTIDE SEQUENCE [LARGE SCALE GENOMIC DNA]</scope>
    <source>
        <strain evidence="16">HTHZ2018</strain>
        <tissue evidence="16">Muscle</tissue>
    </source>
</reference>
<dbReference type="PRINTS" id="PR00467">
    <property type="entry name" value="MAMLPOXGNASE"/>
</dbReference>
<evidence type="ECO:0000256" key="3">
    <source>
        <dbReference type="ARBA" id="ARBA00009419"/>
    </source>
</evidence>
<dbReference type="Gene3D" id="3.10.450.60">
    <property type="match status" value="1"/>
</dbReference>
<comment type="similarity">
    <text evidence="3">Belongs to the lipoxygenase family.</text>
</comment>
<evidence type="ECO:0000256" key="12">
    <source>
        <dbReference type="PIRSR" id="PIRSR601885-3"/>
    </source>
</evidence>
<sequence length="665" mass="75985">MAKYHLEVTTGNQNYSGTFDQIFVTLIGSDGQSDKIQLNIFGIGRGSTWTHVFKTKSPLGKLLMLKVTKEARCLSDDEWYCSKIVVKTPEGEEILFPCYRWISNGELVELRGGRAMKAFEDDHPFLCDHRQRELSRKKQLYTWRTLAEGLMEINGFTDVSQIPSELQFSDSKEIEIMSTKTIIRTAMVLKGLLGSEENWESLEDMQRIFSFRTTPMSKYVADHWREDDFYGYQFLNGVNPNIITKCTVLPTNFPVTEEMVKAFLGGSSLQEELQKGNIFIFDAKKVDGLPGREHEGKPLQVTPGLCLFYVNAEKKLMPIAIQLQQEPSETNPIFLPSDSETDWLLAKFFIKNAYALMHQSITHLLRTHFMVEAYIVAGLRCLPEIHPIYKLLMPHFRYTLHVNTGGRKSLFGSNGALSESSLGFNGIVELMKRDLADLHYSYFFLPENVRARGLDSIPNNFYRDDGLKLWNIISSFVTAMVGYYYPTDCEVTRDTELQEWINEIFVHCLLGKKETGFPEAFTTAEELIKFLTMVIFTVSAQHSAVNNPQYDFCSMMPNYSLLLRKPPPTTKGQSSMETVLETLPNVSESINFATVTIVLTGNYTDKIYLGNYPDERFDEATPKQIIKEFQAQLSQLSKEIAKRTAERNPPYIYMDPTQIENSIAM</sequence>
<comment type="cofactor">
    <cofactor evidence="10">
        <name>Fe cation</name>
        <dbReference type="ChEBI" id="CHEBI:24875"/>
    </cofactor>
    <text evidence="10">Binds 1 Fe cation per subunit.</text>
</comment>
<feature type="domain" description="Lipoxygenase" evidence="15">
    <location>
        <begin position="116"/>
        <end position="665"/>
    </location>
</feature>
<dbReference type="Proteomes" id="UP000324091">
    <property type="component" value="Chromosome 19"/>
</dbReference>
<dbReference type="PANTHER" id="PTHR11771">
    <property type="entry name" value="LIPOXYGENASE"/>
    <property type="match status" value="1"/>
</dbReference>
<dbReference type="Gene3D" id="1.20.245.10">
    <property type="entry name" value="Lipoxygenase-1, Domain 5"/>
    <property type="match status" value="1"/>
</dbReference>
<keyword evidence="11" id="KW-0106">Calcium</keyword>
<keyword evidence="6" id="KW-0223">Dioxygenase</keyword>
<dbReference type="SUPFAM" id="SSF49723">
    <property type="entry name" value="Lipase/lipooxygenase domain (PLAT/LH2 domain)"/>
    <property type="match status" value="1"/>
</dbReference>
<proteinExistence type="inferred from homology"/>
<accession>A0A5C6NML3</accession>
<evidence type="ECO:0000256" key="4">
    <source>
        <dbReference type="ARBA" id="ARBA00022490"/>
    </source>
</evidence>
<keyword evidence="5 10" id="KW-0479">Metal-binding</keyword>
<evidence type="ECO:0000313" key="16">
    <source>
        <dbReference type="EMBL" id="TWW68832.1"/>
    </source>
</evidence>
<comment type="caution">
    <text evidence="13">Lacks conserved residue(s) required for the propagation of feature annotation.</text>
</comment>
<evidence type="ECO:0000256" key="1">
    <source>
        <dbReference type="ARBA" id="ARBA00004496"/>
    </source>
</evidence>
<evidence type="ECO:0000256" key="10">
    <source>
        <dbReference type="PIRSR" id="PIRSR601885-1"/>
    </source>
</evidence>
<dbReference type="GO" id="GO:0016853">
    <property type="term" value="F:isomerase activity"/>
    <property type="evidence" value="ECO:0007669"/>
    <property type="project" value="UniProtKB-KW"/>
</dbReference>
<dbReference type="EMBL" id="RHFK02000011">
    <property type="protein sequence ID" value="TWW68832.1"/>
    <property type="molecule type" value="Genomic_DNA"/>
</dbReference>
<dbReference type="PROSITE" id="PS50095">
    <property type="entry name" value="PLAT"/>
    <property type="match status" value="1"/>
</dbReference>
<protein>
    <submittedName>
        <fullName evidence="16">Hydroperoxide isomerase ALOXE3</fullName>
    </submittedName>
</protein>
<feature type="domain" description="PLAT" evidence="14">
    <location>
        <begin position="2"/>
        <end position="116"/>
    </location>
</feature>
<dbReference type="FunFam" id="1.20.245.10:FF:000001">
    <property type="entry name" value="Arachidonate 5-lipoxygenase a"/>
    <property type="match status" value="1"/>
</dbReference>
<dbReference type="InterPro" id="IPR020834">
    <property type="entry name" value="LipOase_CS"/>
</dbReference>
<feature type="binding site" evidence="10">
    <location>
        <position position="542"/>
    </location>
    <ligand>
        <name>Fe cation</name>
        <dbReference type="ChEBI" id="CHEBI:24875"/>
        <note>catalytic</note>
    </ligand>
</feature>
<dbReference type="GO" id="GO:0005506">
    <property type="term" value="F:iron ion binding"/>
    <property type="evidence" value="ECO:0007669"/>
    <property type="project" value="InterPro"/>
</dbReference>
<evidence type="ECO:0000256" key="2">
    <source>
        <dbReference type="ARBA" id="ARBA00005189"/>
    </source>
</evidence>